<keyword evidence="1" id="KW-1133">Transmembrane helix</keyword>
<dbReference type="AlphaFoldDB" id="A0A7C5QRU2"/>
<feature type="transmembrane region" description="Helical" evidence="1">
    <location>
        <begin position="289"/>
        <end position="308"/>
    </location>
</feature>
<accession>A0A7C5QRU2</accession>
<feature type="transmembrane region" description="Helical" evidence="1">
    <location>
        <begin position="106"/>
        <end position="128"/>
    </location>
</feature>
<evidence type="ECO:0000313" key="2">
    <source>
        <dbReference type="EMBL" id="HHK68873.1"/>
    </source>
</evidence>
<protein>
    <recommendedName>
        <fullName evidence="3">Yip1 domain-containing protein</fullName>
    </recommendedName>
</protein>
<evidence type="ECO:0008006" key="3">
    <source>
        <dbReference type="Google" id="ProtNLM"/>
    </source>
</evidence>
<organism evidence="2">
    <name type="scientific">Caldiarchaeum subterraneum</name>
    <dbReference type="NCBI Taxonomy" id="311458"/>
    <lineage>
        <taxon>Archaea</taxon>
        <taxon>Nitrososphaerota</taxon>
        <taxon>Candidatus Caldarchaeales</taxon>
        <taxon>Candidatus Caldarchaeaceae</taxon>
        <taxon>Candidatus Caldarchaeum</taxon>
    </lineage>
</organism>
<gene>
    <name evidence="2" type="ORF">ENM11_06960</name>
</gene>
<sequence length="309" mass="33552">MGLLTFFSHPSRFFTSLESQLNVKKGLTIFSIAAVSQILVSLYIVGYKTVYEVALGEYSMAEIRLFSPDYLVMSSLTTVFVALVMLVGVGRIMGRLFGKSSASMKTFINAVLHLFIILAIVNIVYVAFAAGAPSERYYVFGVEFTDVVFHGAKLVWTGSEGGRTGVEADILYAKKADVARVHQNQTPVASGVYTAEEITSLLRTTQLKATLTQPSAPPHALPEKIAVESLSFTSLNAKNVVLTSVAAVRGEPGAFLVQLSLVRNVSWKALTSVYLGFCVSALHNTSRKMSPFVMLISYLVLTNLVPALF</sequence>
<keyword evidence="1" id="KW-0812">Transmembrane</keyword>
<dbReference type="EMBL" id="DRWN01000058">
    <property type="protein sequence ID" value="HHK68873.1"/>
    <property type="molecule type" value="Genomic_DNA"/>
</dbReference>
<name>A0A7C5QRU2_CALS0</name>
<proteinExistence type="predicted"/>
<evidence type="ECO:0000256" key="1">
    <source>
        <dbReference type="SAM" id="Phobius"/>
    </source>
</evidence>
<reference evidence="2" key="1">
    <citation type="journal article" date="2020" name="mSystems">
        <title>Genome- and Community-Level Interaction Insights into Carbon Utilization and Element Cycling Functions of Hydrothermarchaeota in Hydrothermal Sediment.</title>
        <authorList>
            <person name="Zhou Z."/>
            <person name="Liu Y."/>
            <person name="Xu W."/>
            <person name="Pan J."/>
            <person name="Luo Z.H."/>
            <person name="Li M."/>
        </authorList>
    </citation>
    <scope>NUCLEOTIDE SEQUENCE [LARGE SCALE GENOMIC DNA]</scope>
    <source>
        <strain evidence="2">SpSt-1056</strain>
    </source>
</reference>
<feature type="transmembrane region" description="Helical" evidence="1">
    <location>
        <begin position="27"/>
        <end position="50"/>
    </location>
</feature>
<comment type="caution">
    <text evidence="2">The sequence shown here is derived from an EMBL/GenBank/DDBJ whole genome shotgun (WGS) entry which is preliminary data.</text>
</comment>
<keyword evidence="1" id="KW-0472">Membrane</keyword>
<feature type="transmembrane region" description="Helical" evidence="1">
    <location>
        <begin position="70"/>
        <end position="94"/>
    </location>
</feature>